<dbReference type="EMBL" id="JAOCJW010000017">
    <property type="protein sequence ID" value="MDH2005899.1"/>
    <property type="molecule type" value="Genomic_DNA"/>
</dbReference>
<evidence type="ECO:0000256" key="2">
    <source>
        <dbReference type="SAM" id="Phobius"/>
    </source>
</evidence>
<sequence length="95" mass="10242">MSQAEMKPEVSTAPWWKFGHVWLVLAGPAIVVVAGIVTLVIATRGADPVVDPDYYQKGVNINEQLRNPDKSHAPAHAVRNHAATPADDLPNLAPK</sequence>
<keyword evidence="2" id="KW-1133">Transmembrane helix</keyword>
<accession>A0AA42W481</accession>
<feature type="transmembrane region" description="Helical" evidence="2">
    <location>
        <begin position="20"/>
        <end position="42"/>
    </location>
</feature>
<dbReference type="AlphaFoldDB" id="A0AA42W481"/>
<organism evidence="3 4">
    <name type="scientific">Comamonas aquatica</name>
    <dbReference type="NCBI Taxonomy" id="225991"/>
    <lineage>
        <taxon>Bacteria</taxon>
        <taxon>Pseudomonadati</taxon>
        <taxon>Pseudomonadota</taxon>
        <taxon>Betaproteobacteria</taxon>
        <taxon>Burkholderiales</taxon>
        <taxon>Comamonadaceae</taxon>
        <taxon>Comamonas</taxon>
    </lineage>
</organism>
<dbReference type="Proteomes" id="UP001161294">
    <property type="component" value="Unassembled WGS sequence"/>
</dbReference>
<evidence type="ECO:0000256" key="1">
    <source>
        <dbReference type="SAM" id="MobiDB-lite"/>
    </source>
</evidence>
<evidence type="ECO:0000313" key="4">
    <source>
        <dbReference type="Proteomes" id="UP001161294"/>
    </source>
</evidence>
<evidence type="ECO:0000313" key="3">
    <source>
        <dbReference type="EMBL" id="MDH2005899.1"/>
    </source>
</evidence>
<proteinExistence type="predicted"/>
<dbReference type="RefSeq" id="WP_042413412.1">
    <property type="nucleotide sequence ID" value="NZ_CAURON010000008.1"/>
</dbReference>
<dbReference type="Pfam" id="PF05751">
    <property type="entry name" value="FixH"/>
    <property type="match status" value="1"/>
</dbReference>
<reference evidence="3" key="1">
    <citation type="submission" date="2022-09" db="EMBL/GenBank/DDBJ databases">
        <title>Intensive care unit water sources are persistently colonized with multi-drug resistant bacteria and are the site of extensive horizontal gene transfer of antibiotic resistance genes.</title>
        <authorList>
            <person name="Diorio-Toth L."/>
        </authorList>
    </citation>
    <scope>NUCLEOTIDE SEQUENCE</scope>
    <source>
        <strain evidence="3">GD03686</strain>
    </source>
</reference>
<feature type="region of interest" description="Disordered" evidence="1">
    <location>
        <begin position="62"/>
        <end position="95"/>
    </location>
</feature>
<keyword evidence="2" id="KW-0812">Transmembrane</keyword>
<protein>
    <submittedName>
        <fullName evidence="3">FixH family protein</fullName>
    </submittedName>
</protein>
<name>A0AA42W481_9BURK</name>
<dbReference type="InterPro" id="IPR008620">
    <property type="entry name" value="FixH"/>
</dbReference>
<comment type="caution">
    <text evidence="3">The sequence shown here is derived from an EMBL/GenBank/DDBJ whole genome shotgun (WGS) entry which is preliminary data.</text>
</comment>
<gene>
    <name evidence="3" type="ORF">N5J23_10145</name>
</gene>
<keyword evidence="2" id="KW-0472">Membrane</keyword>